<comment type="caution">
    <text evidence="2">The sequence shown here is derived from an EMBL/GenBank/DDBJ whole genome shotgun (WGS) entry which is preliminary data.</text>
</comment>
<dbReference type="Proteomes" id="UP001457282">
    <property type="component" value="Unassembled WGS sequence"/>
</dbReference>
<protein>
    <submittedName>
        <fullName evidence="2">Uncharacterized protein</fullName>
    </submittedName>
</protein>
<feature type="region of interest" description="Disordered" evidence="1">
    <location>
        <begin position="1"/>
        <end position="46"/>
    </location>
</feature>
<evidence type="ECO:0000313" key="3">
    <source>
        <dbReference type="Proteomes" id="UP001457282"/>
    </source>
</evidence>
<proteinExistence type="predicted"/>
<dbReference type="EMBL" id="JBEDUW010000002">
    <property type="protein sequence ID" value="KAK9941965.1"/>
    <property type="molecule type" value="Genomic_DNA"/>
</dbReference>
<evidence type="ECO:0000313" key="2">
    <source>
        <dbReference type="EMBL" id="KAK9941965.1"/>
    </source>
</evidence>
<keyword evidence="3" id="KW-1185">Reference proteome</keyword>
<dbReference type="AlphaFoldDB" id="A0AAW1Y0X5"/>
<reference evidence="2 3" key="1">
    <citation type="journal article" date="2023" name="G3 (Bethesda)">
        <title>A chromosome-length genome assembly and annotation of blackberry (Rubus argutus, cv. 'Hillquist').</title>
        <authorList>
            <person name="Bruna T."/>
            <person name="Aryal R."/>
            <person name="Dudchenko O."/>
            <person name="Sargent D.J."/>
            <person name="Mead D."/>
            <person name="Buti M."/>
            <person name="Cavallini A."/>
            <person name="Hytonen T."/>
            <person name="Andres J."/>
            <person name="Pham M."/>
            <person name="Weisz D."/>
            <person name="Mascagni F."/>
            <person name="Usai G."/>
            <person name="Natali L."/>
            <person name="Bassil N."/>
            <person name="Fernandez G.E."/>
            <person name="Lomsadze A."/>
            <person name="Armour M."/>
            <person name="Olukolu B."/>
            <person name="Poorten T."/>
            <person name="Britton C."/>
            <person name="Davik J."/>
            <person name="Ashrafi H."/>
            <person name="Aiden E.L."/>
            <person name="Borodovsky M."/>
            <person name="Worthington M."/>
        </authorList>
    </citation>
    <scope>NUCLEOTIDE SEQUENCE [LARGE SCALE GENOMIC DNA]</scope>
    <source>
        <strain evidence="2">PI 553951</strain>
    </source>
</reference>
<sequence length="81" mass="8964">MAKGGGNSGGSYNPNCNNGGKKGNRNPRFNKKSEETKGKMEKREAQKLTEAQKILWEALLKKSLMLPSKLPSTLKDPTFVR</sequence>
<name>A0AAW1Y0X5_RUBAR</name>
<feature type="compositionally biased region" description="Basic and acidic residues" evidence="1">
    <location>
        <begin position="31"/>
        <end position="46"/>
    </location>
</feature>
<accession>A0AAW1Y0X5</accession>
<gene>
    <name evidence="2" type="ORF">M0R45_007655</name>
</gene>
<feature type="compositionally biased region" description="Low complexity" evidence="1">
    <location>
        <begin position="10"/>
        <end position="19"/>
    </location>
</feature>
<organism evidence="2 3">
    <name type="scientific">Rubus argutus</name>
    <name type="common">Southern blackberry</name>
    <dbReference type="NCBI Taxonomy" id="59490"/>
    <lineage>
        <taxon>Eukaryota</taxon>
        <taxon>Viridiplantae</taxon>
        <taxon>Streptophyta</taxon>
        <taxon>Embryophyta</taxon>
        <taxon>Tracheophyta</taxon>
        <taxon>Spermatophyta</taxon>
        <taxon>Magnoliopsida</taxon>
        <taxon>eudicotyledons</taxon>
        <taxon>Gunneridae</taxon>
        <taxon>Pentapetalae</taxon>
        <taxon>rosids</taxon>
        <taxon>fabids</taxon>
        <taxon>Rosales</taxon>
        <taxon>Rosaceae</taxon>
        <taxon>Rosoideae</taxon>
        <taxon>Rosoideae incertae sedis</taxon>
        <taxon>Rubus</taxon>
    </lineage>
</organism>
<evidence type="ECO:0000256" key="1">
    <source>
        <dbReference type="SAM" id="MobiDB-lite"/>
    </source>
</evidence>